<dbReference type="Proteomes" id="UP000054524">
    <property type="component" value="Unassembled WGS sequence"/>
</dbReference>
<evidence type="ECO:0000256" key="1">
    <source>
        <dbReference type="SAM" id="MobiDB-lite"/>
    </source>
</evidence>
<feature type="signal peptide" evidence="2">
    <location>
        <begin position="1"/>
        <end position="24"/>
    </location>
</feature>
<reference evidence="3 4" key="1">
    <citation type="journal article" date="2014" name="Genome Announc.">
        <title>Genome Sequence of the Microsporidian Species Nematocida sp1 Strain ERTm6 (ATCC PRA-372).</title>
        <authorList>
            <person name="Bakowski M.A."/>
            <person name="Priest M."/>
            <person name="Young S."/>
            <person name="Cuomo C.A."/>
            <person name="Troemel E.R."/>
        </authorList>
    </citation>
    <scope>NUCLEOTIDE SEQUENCE [LARGE SCALE GENOMIC DNA]</scope>
    <source>
        <strain evidence="3 4">ERTm6</strain>
    </source>
</reference>
<accession>A0A086J4V2</accession>
<evidence type="ECO:0000313" key="4">
    <source>
        <dbReference type="Proteomes" id="UP000054524"/>
    </source>
</evidence>
<gene>
    <name evidence="3" type="ORF">NESG_00246</name>
</gene>
<dbReference type="EMBL" id="AKIJ01000001">
    <property type="protein sequence ID" value="KFG27170.1"/>
    <property type="molecule type" value="Genomic_DNA"/>
</dbReference>
<organism evidence="3 4">
    <name type="scientific">Nematocida ausubeli (strain ATCC PRA-371 / ERTm2)</name>
    <name type="common">Nematode killer fungus</name>
    <dbReference type="NCBI Taxonomy" id="1913371"/>
    <lineage>
        <taxon>Eukaryota</taxon>
        <taxon>Fungi</taxon>
        <taxon>Fungi incertae sedis</taxon>
        <taxon>Microsporidia</taxon>
        <taxon>Nematocida</taxon>
    </lineage>
</organism>
<name>A0A086J4V2_NEMA1</name>
<evidence type="ECO:0000313" key="3">
    <source>
        <dbReference type="EMBL" id="KFG27170.1"/>
    </source>
</evidence>
<dbReference type="HOGENOM" id="CLU_534281_0_0_1"/>
<feature type="compositionally biased region" description="Polar residues" evidence="1">
    <location>
        <begin position="336"/>
        <end position="359"/>
    </location>
</feature>
<protein>
    <submittedName>
        <fullName evidence="3">Uncharacterized protein</fullName>
    </submittedName>
</protein>
<dbReference type="AlphaFoldDB" id="A0A086J4V2"/>
<dbReference type="GeneID" id="77675219"/>
<feature type="chain" id="PRO_5001807853" evidence="2">
    <location>
        <begin position="25"/>
        <end position="510"/>
    </location>
</feature>
<dbReference type="RefSeq" id="XP_052905725.1">
    <property type="nucleotide sequence ID" value="XM_053047900.1"/>
</dbReference>
<evidence type="ECO:0000256" key="2">
    <source>
        <dbReference type="SAM" id="SignalP"/>
    </source>
</evidence>
<feature type="region of interest" description="Disordered" evidence="1">
    <location>
        <begin position="330"/>
        <end position="376"/>
    </location>
</feature>
<keyword evidence="4" id="KW-1185">Reference proteome</keyword>
<sequence>MDIFGKITSLLYILSAFVISGSHNANTVYRCYERVNHQVVEGGLYGGTDLCIFNNTLDNMDQVFINIYKSNPPITQDANLDMNTYTYRVKNGGNLRKHLMKGLDGYECATPPENLRKMHMPNSQMAAIYCQVQSEGVTDIFSPILPRHPLKDSKLARTATPEVSLIINNMSPEYISSTLLKIASSNLEMSRFYALLEDLSDSYCINSLANENTKSKRIRCHAIIGGLVRDILRNQMIDRLVWVHTKYYHLLSVISNNPNIKNTKKILGAASTQIFMEYELIYKMLSEFDDLNALFIEAAKEKEHTYDLIDLSLKAPAALNSTVQISTIPLSEGDQDNLNQHTESTTANNGTNSENSPGSIVSAVESSNEEGKSHRKLVNLKIPSTKAVNGIGENESGYITISQLFKNNSTDEIQNAYMAVQTDSISYIQNTLESISLIISALKQELGIKATKIKIPVSEEKQENYVISNEFIAIRNTLFQKQVEYQNMYIAYNNLAQRLCELKNICPPGS</sequence>
<keyword evidence="2" id="KW-0732">Signal</keyword>
<proteinExistence type="predicted"/>
<comment type="caution">
    <text evidence="3">The sequence shown here is derived from an EMBL/GenBank/DDBJ whole genome shotgun (WGS) entry which is preliminary data.</text>
</comment>